<dbReference type="InterPro" id="IPR004840">
    <property type="entry name" value="Amino_acid_permease_CS"/>
</dbReference>
<dbReference type="EMBL" id="ML977558">
    <property type="protein sequence ID" value="KAF2006846.1"/>
    <property type="molecule type" value="Genomic_DNA"/>
</dbReference>
<evidence type="ECO:0000313" key="10">
    <source>
        <dbReference type="Proteomes" id="UP000799779"/>
    </source>
</evidence>
<dbReference type="Proteomes" id="UP000799779">
    <property type="component" value="Unassembled WGS sequence"/>
</dbReference>
<dbReference type="FunFam" id="1.20.1740.10:FF:000070">
    <property type="entry name" value="Amino acid transporter (Eurofung)"/>
    <property type="match status" value="1"/>
</dbReference>
<keyword evidence="5 7" id="KW-1133">Transmembrane helix</keyword>
<feature type="domain" description="Amino acid permease/ SLC12A" evidence="8">
    <location>
        <begin position="42"/>
        <end position="496"/>
    </location>
</feature>
<dbReference type="OrthoDB" id="3900342at2759"/>
<feature type="transmembrane region" description="Helical" evidence="7">
    <location>
        <begin position="110"/>
        <end position="131"/>
    </location>
</feature>
<feature type="transmembrane region" description="Helical" evidence="7">
    <location>
        <begin position="223"/>
        <end position="241"/>
    </location>
</feature>
<keyword evidence="6 7" id="KW-0472">Membrane</keyword>
<feature type="transmembrane region" description="Helical" evidence="7">
    <location>
        <begin position="367"/>
        <end position="386"/>
    </location>
</feature>
<name>A0A6A5X2X3_9PLEO</name>
<evidence type="ECO:0000256" key="4">
    <source>
        <dbReference type="ARBA" id="ARBA00022970"/>
    </source>
</evidence>
<protein>
    <recommendedName>
        <fullName evidence="8">Amino acid permease/ SLC12A domain-containing protein</fullName>
    </recommendedName>
</protein>
<dbReference type="PANTHER" id="PTHR43341">
    <property type="entry name" value="AMINO ACID PERMEASE"/>
    <property type="match status" value="1"/>
</dbReference>
<evidence type="ECO:0000256" key="3">
    <source>
        <dbReference type="ARBA" id="ARBA00022692"/>
    </source>
</evidence>
<feature type="transmembrane region" description="Helical" evidence="7">
    <location>
        <begin position="474"/>
        <end position="495"/>
    </location>
</feature>
<organism evidence="9 10">
    <name type="scientific">Amniculicola lignicola CBS 123094</name>
    <dbReference type="NCBI Taxonomy" id="1392246"/>
    <lineage>
        <taxon>Eukaryota</taxon>
        <taxon>Fungi</taxon>
        <taxon>Dikarya</taxon>
        <taxon>Ascomycota</taxon>
        <taxon>Pezizomycotina</taxon>
        <taxon>Dothideomycetes</taxon>
        <taxon>Pleosporomycetidae</taxon>
        <taxon>Pleosporales</taxon>
        <taxon>Amniculicolaceae</taxon>
        <taxon>Amniculicola</taxon>
    </lineage>
</organism>
<feature type="transmembrane region" description="Helical" evidence="7">
    <location>
        <begin position="185"/>
        <end position="203"/>
    </location>
</feature>
<reference evidence="9" key="1">
    <citation type="journal article" date="2020" name="Stud. Mycol.">
        <title>101 Dothideomycetes genomes: a test case for predicting lifestyles and emergence of pathogens.</title>
        <authorList>
            <person name="Haridas S."/>
            <person name="Albert R."/>
            <person name="Binder M."/>
            <person name="Bloem J."/>
            <person name="Labutti K."/>
            <person name="Salamov A."/>
            <person name="Andreopoulos B."/>
            <person name="Baker S."/>
            <person name="Barry K."/>
            <person name="Bills G."/>
            <person name="Bluhm B."/>
            <person name="Cannon C."/>
            <person name="Castanera R."/>
            <person name="Culley D."/>
            <person name="Daum C."/>
            <person name="Ezra D."/>
            <person name="Gonzalez J."/>
            <person name="Henrissat B."/>
            <person name="Kuo A."/>
            <person name="Liang C."/>
            <person name="Lipzen A."/>
            <person name="Lutzoni F."/>
            <person name="Magnuson J."/>
            <person name="Mondo S."/>
            <person name="Nolan M."/>
            <person name="Ohm R."/>
            <person name="Pangilinan J."/>
            <person name="Park H.-J."/>
            <person name="Ramirez L."/>
            <person name="Alfaro M."/>
            <person name="Sun H."/>
            <person name="Tritt A."/>
            <person name="Yoshinaga Y."/>
            <person name="Zwiers L.-H."/>
            <person name="Turgeon B."/>
            <person name="Goodwin S."/>
            <person name="Spatafora J."/>
            <person name="Crous P."/>
            <person name="Grigoriev I."/>
        </authorList>
    </citation>
    <scope>NUCLEOTIDE SEQUENCE</scope>
    <source>
        <strain evidence="9">CBS 123094</strain>
    </source>
</reference>
<dbReference type="GO" id="GO:0015171">
    <property type="term" value="F:amino acid transmembrane transporter activity"/>
    <property type="evidence" value="ECO:0007669"/>
    <property type="project" value="TreeGrafter"/>
</dbReference>
<keyword evidence="2" id="KW-0813">Transport</keyword>
<keyword evidence="3 7" id="KW-0812">Transmembrane</keyword>
<dbReference type="PROSITE" id="PS00218">
    <property type="entry name" value="AMINO_ACID_PERMEASE_1"/>
    <property type="match status" value="1"/>
</dbReference>
<dbReference type="AlphaFoldDB" id="A0A6A5X2X3"/>
<evidence type="ECO:0000256" key="1">
    <source>
        <dbReference type="ARBA" id="ARBA00004141"/>
    </source>
</evidence>
<evidence type="ECO:0000259" key="8">
    <source>
        <dbReference type="Pfam" id="PF00324"/>
    </source>
</evidence>
<evidence type="ECO:0000313" key="9">
    <source>
        <dbReference type="EMBL" id="KAF2006846.1"/>
    </source>
</evidence>
<dbReference type="PANTHER" id="PTHR43341:SF37">
    <property type="entry name" value="AMINO ACID TRANSPORTER (EUROFUNG)"/>
    <property type="match status" value="1"/>
</dbReference>
<dbReference type="InterPro" id="IPR050524">
    <property type="entry name" value="APC_YAT"/>
</dbReference>
<evidence type="ECO:0000256" key="7">
    <source>
        <dbReference type="SAM" id="Phobius"/>
    </source>
</evidence>
<feature type="transmembrane region" description="Helical" evidence="7">
    <location>
        <begin position="72"/>
        <end position="90"/>
    </location>
</feature>
<feature type="transmembrane region" description="Helical" evidence="7">
    <location>
        <begin position="43"/>
        <end position="60"/>
    </location>
</feature>
<keyword evidence="10" id="KW-1185">Reference proteome</keyword>
<sequence>MDAHGICRATCSFDGRELIYSVPPTGDHGAETDLQRNLSTRHVTMIALGSSIGMGLWLGSGKSLASGGPGGIFIGYVLAGSMIWSVSHSIGEMAVMYPLPSAFVQWTGKFVCPSAAFALGWAYWFSYVITIANELQAVCTVVGFWTDAVPVAAWITVWWAVIVLVNVFGVKVFGEVEVICSTIKFGWIFVVIFSLIVVSAGGAPGTPAQTYPVGFRYWNENAFRNGFKGFLSVMPTCIFAMSGSENSGLVAAETANPKKSVPRAIGSIWLRLSLFYLLGAFMITITVDPENENIFGGSGTNASPFVIAYREAGLPPLAHMMNIVIFISVVSTGTISAYGGSRTQMGLAHLGMAPQLFGKADKTGRPWLGLFVTLLFGGGLAYLNVAKSSSDVFTWFSNLTSLFTLFGWGMICLSHIRMRYTWKLQGRDISELPWKSWTYPYAAWWGLVWCIILIICEFYLSVWPLGAKPNAETFFATYISVPVIVICYLGARVYYRGPWWVDATTIDLDQGRRFYVDDVEKAKKKGALRSFQQAHPLHQGMERRGDFFQRAFLVCFGPCMSC</sequence>
<dbReference type="Pfam" id="PF00324">
    <property type="entry name" value="AA_permease"/>
    <property type="match status" value="1"/>
</dbReference>
<feature type="transmembrane region" description="Helical" evidence="7">
    <location>
        <begin position="317"/>
        <end position="338"/>
    </location>
</feature>
<dbReference type="Gene3D" id="1.20.1740.10">
    <property type="entry name" value="Amino acid/polyamine transporter I"/>
    <property type="match status" value="1"/>
</dbReference>
<feature type="transmembrane region" description="Helical" evidence="7">
    <location>
        <begin position="437"/>
        <end position="462"/>
    </location>
</feature>
<keyword evidence="4" id="KW-0029">Amino-acid transport</keyword>
<feature type="transmembrane region" description="Helical" evidence="7">
    <location>
        <begin position="392"/>
        <end position="416"/>
    </location>
</feature>
<comment type="subcellular location">
    <subcellularLocation>
        <location evidence="1">Membrane</location>
        <topology evidence="1">Multi-pass membrane protein</topology>
    </subcellularLocation>
</comment>
<feature type="transmembrane region" description="Helical" evidence="7">
    <location>
        <begin position="268"/>
        <end position="287"/>
    </location>
</feature>
<evidence type="ECO:0000256" key="2">
    <source>
        <dbReference type="ARBA" id="ARBA00022448"/>
    </source>
</evidence>
<accession>A0A6A5X2X3</accession>
<gene>
    <name evidence="9" type="ORF">P154DRAFT_550579</name>
</gene>
<evidence type="ECO:0000256" key="6">
    <source>
        <dbReference type="ARBA" id="ARBA00023136"/>
    </source>
</evidence>
<evidence type="ECO:0000256" key="5">
    <source>
        <dbReference type="ARBA" id="ARBA00022989"/>
    </source>
</evidence>
<dbReference type="GO" id="GO:0016020">
    <property type="term" value="C:membrane"/>
    <property type="evidence" value="ECO:0007669"/>
    <property type="project" value="UniProtKB-SubCell"/>
</dbReference>
<feature type="transmembrane region" description="Helical" evidence="7">
    <location>
        <begin position="151"/>
        <end position="173"/>
    </location>
</feature>
<proteinExistence type="predicted"/>
<dbReference type="PIRSF" id="PIRSF006060">
    <property type="entry name" value="AA_transporter"/>
    <property type="match status" value="1"/>
</dbReference>
<dbReference type="InterPro" id="IPR004841">
    <property type="entry name" value="AA-permease/SLC12A_dom"/>
</dbReference>